<comment type="caution">
    <text evidence="1">The sequence shown here is derived from an EMBL/GenBank/DDBJ whole genome shotgun (WGS) entry which is preliminary data.</text>
</comment>
<protein>
    <submittedName>
        <fullName evidence="1">Uncharacterized protein</fullName>
    </submittedName>
</protein>
<dbReference type="Proteomes" id="UP001596492">
    <property type="component" value="Unassembled WGS sequence"/>
</dbReference>
<reference evidence="2" key="1">
    <citation type="journal article" date="2019" name="Int. J. Syst. Evol. Microbiol.">
        <title>The Global Catalogue of Microorganisms (GCM) 10K type strain sequencing project: providing services to taxonomists for standard genome sequencing and annotation.</title>
        <authorList>
            <consortium name="The Broad Institute Genomics Platform"/>
            <consortium name="The Broad Institute Genome Sequencing Center for Infectious Disease"/>
            <person name="Wu L."/>
            <person name="Ma J."/>
        </authorList>
    </citation>
    <scope>NUCLEOTIDE SEQUENCE [LARGE SCALE GENOMIC DNA]</scope>
    <source>
        <strain evidence="2">CCUG 51308</strain>
    </source>
</reference>
<evidence type="ECO:0000313" key="2">
    <source>
        <dbReference type="Proteomes" id="UP001596492"/>
    </source>
</evidence>
<sequence length="378" mass="42406">MSKEIGTFLRNANQDLVANFIKKIGAPPLVLPSSQKAKTGAVASYLGKLLQTNDGKVASLKYEISRVNALKNAANDRYFALKNRNHPELDSRDRAIWFYVNHIEDFENIERRVSYDILMGSKNQATLFVTEKQKIPDYSSQKIAVLEKIIQQIYLIHDGSGKFVISHIPLENFNEETLSVQISQSPVVLPNFNETGEAQEDAFRKIGDIHFRYNAENGGLQISSTRGGYKVRQELANEFAKLILDVKTSPSVDETERLNLKKVLALEETPFLSDHPDAAIRLVSATIEIDDFPGHLFLIQNNAGLQQDALNRLAGKKKSQLKVRCAGFYITDYLPQGASKKCNLRVELFQDGSVKCKSLKSEQERLLKALITSYSLNG</sequence>
<name>A0ABW2IHJ2_9PROT</name>
<dbReference type="RefSeq" id="WP_382165281.1">
    <property type="nucleotide sequence ID" value="NZ_JBHTBR010000002.1"/>
</dbReference>
<gene>
    <name evidence="1" type="ORF">ACFQS8_02185</name>
</gene>
<keyword evidence="2" id="KW-1185">Reference proteome</keyword>
<evidence type="ECO:0000313" key="1">
    <source>
        <dbReference type="EMBL" id="MFC7290411.1"/>
    </source>
</evidence>
<dbReference type="EMBL" id="JBHTBR010000002">
    <property type="protein sequence ID" value="MFC7290411.1"/>
    <property type="molecule type" value="Genomic_DNA"/>
</dbReference>
<accession>A0ABW2IHJ2</accession>
<proteinExistence type="predicted"/>
<organism evidence="1 2">
    <name type="scientific">Hirschia litorea</name>
    <dbReference type="NCBI Taxonomy" id="1199156"/>
    <lineage>
        <taxon>Bacteria</taxon>
        <taxon>Pseudomonadati</taxon>
        <taxon>Pseudomonadota</taxon>
        <taxon>Alphaproteobacteria</taxon>
        <taxon>Hyphomonadales</taxon>
        <taxon>Hyphomonadaceae</taxon>
        <taxon>Hirschia</taxon>
    </lineage>
</organism>